<keyword evidence="10" id="KW-1185">Reference proteome</keyword>
<dbReference type="InterPro" id="IPR015590">
    <property type="entry name" value="Aldehyde_DH_dom"/>
</dbReference>
<feature type="domain" description="Aldehyde dehydrogenase" evidence="7">
    <location>
        <begin position="24"/>
        <end position="482"/>
    </location>
</feature>
<evidence type="ECO:0000256" key="5">
    <source>
        <dbReference type="PROSITE-ProRule" id="PRU10007"/>
    </source>
</evidence>
<dbReference type="PANTHER" id="PTHR11699">
    <property type="entry name" value="ALDEHYDE DEHYDROGENASE-RELATED"/>
    <property type="match status" value="1"/>
</dbReference>
<dbReference type="AlphaFoldDB" id="J3NTF0"/>
<organism evidence="8">
    <name type="scientific">Gaeumannomyces tritici (strain R3-111a-1)</name>
    <name type="common">Wheat and barley take-all root rot fungus</name>
    <name type="synonym">Gaeumannomyces graminis var. tritici</name>
    <dbReference type="NCBI Taxonomy" id="644352"/>
    <lineage>
        <taxon>Eukaryota</taxon>
        <taxon>Fungi</taxon>
        <taxon>Dikarya</taxon>
        <taxon>Ascomycota</taxon>
        <taxon>Pezizomycotina</taxon>
        <taxon>Sordariomycetes</taxon>
        <taxon>Sordariomycetidae</taxon>
        <taxon>Magnaporthales</taxon>
        <taxon>Magnaporthaceae</taxon>
        <taxon>Gaeumannomyces</taxon>
    </lineage>
</organism>
<evidence type="ECO:0000256" key="2">
    <source>
        <dbReference type="ARBA" id="ARBA00023002"/>
    </source>
</evidence>
<comment type="catalytic activity">
    <reaction evidence="4">
        <text>an aldehyde + NAD(+) + H2O = a carboxylate + NADH + 2 H(+)</text>
        <dbReference type="Rhea" id="RHEA:16185"/>
        <dbReference type="ChEBI" id="CHEBI:15377"/>
        <dbReference type="ChEBI" id="CHEBI:15378"/>
        <dbReference type="ChEBI" id="CHEBI:17478"/>
        <dbReference type="ChEBI" id="CHEBI:29067"/>
        <dbReference type="ChEBI" id="CHEBI:57540"/>
        <dbReference type="ChEBI" id="CHEBI:57945"/>
        <dbReference type="EC" id="1.2.1.3"/>
    </reaction>
</comment>
<reference evidence="8" key="2">
    <citation type="submission" date="2010-07" db="EMBL/GenBank/DDBJ databases">
        <authorList>
            <consortium name="The Broad Institute Genome Sequencing Platform"/>
            <consortium name="Broad Institute Genome Sequencing Center for Infectious Disease"/>
            <person name="Ma L.-J."/>
            <person name="Dead R."/>
            <person name="Young S."/>
            <person name="Zeng Q."/>
            <person name="Koehrsen M."/>
            <person name="Alvarado L."/>
            <person name="Berlin A."/>
            <person name="Chapman S.B."/>
            <person name="Chen Z."/>
            <person name="Freedman E."/>
            <person name="Gellesch M."/>
            <person name="Goldberg J."/>
            <person name="Griggs A."/>
            <person name="Gujja S."/>
            <person name="Heilman E.R."/>
            <person name="Heiman D."/>
            <person name="Hepburn T."/>
            <person name="Howarth C."/>
            <person name="Jen D."/>
            <person name="Larson L."/>
            <person name="Mehta T."/>
            <person name="Neiman D."/>
            <person name="Pearson M."/>
            <person name="Roberts A."/>
            <person name="Saif S."/>
            <person name="Shea T."/>
            <person name="Shenoy N."/>
            <person name="Sisk P."/>
            <person name="Stolte C."/>
            <person name="Sykes S."/>
            <person name="Walk T."/>
            <person name="White J."/>
            <person name="Yandava C."/>
            <person name="Haas B."/>
            <person name="Nusbaum C."/>
            <person name="Birren B."/>
        </authorList>
    </citation>
    <scope>NUCLEOTIDE SEQUENCE</scope>
    <source>
        <strain evidence="8">R3-111a-1</strain>
    </source>
</reference>
<dbReference type="OrthoDB" id="310895at2759"/>
<evidence type="ECO:0000256" key="1">
    <source>
        <dbReference type="ARBA" id="ARBA00009986"/>
    </source>
</evidence>
<dbReference type="VEuPathDB" id="FungiDB:GGTG_04549"/>
<evidence type="ECO:0000256" key="3">
    <source>
        <dbReference type="ARBA" id="ARBA00024226"/>
    </source>
</evidence>
<dbReference type="HOGENOM" id="CLU_005391_0_1_1"/>
<dbReference type="PROSITE" id="PS00687">
    <property type="entry name" value="ALDEHYDE_DEHYDR_GLU"/>
    <property type="match status" value="1"/>
</dbReference>
<dbReference type="GO" id="GO:0004029">
    <property type="term" value="F:aldehyde dehydrogenase (NAD+) activity"/>
    <property type="evidence" value="ECO:0007669"/>
    <property type="project" value="UniProtKB-EC"/>
</dbReference>
<dbReference type="InterPro" id="IPR016163">
    <property type="entry name" value="Ald_DH_C"/>
</dbReference>
<dbReference type="InterPro" id="IPR016161">
    <property type="entry name" value="Ald_DH/histidinol_DH"/>
</dbReference>
<feature type="active site" evidence="5">
    <location>
        <position position="256"/>
    </location>
</feature>
<dbReference type="EnsemblFungi" id="EJT79465">
    <property type="protein sequence ID" value="EJT79465"/>
    <property type="gene ID" value="GGTG_04549"/>
</dbReference>
<reference evidence="9" key="4">
    <citation type="journal article" date="2015" name="G3 (Bethesda)">
        <title>Genome sequences of three phytopathogenic species of the Magnaporthaceae family of fungi.</title>
        <authorList>
            <person name="Okagaki L.H."/>
            <person name="Nunes C.C."/>
            <person name="Sailsbery J."/>
            <person name="Clay B."/>
            <person name="Brown D."/>
            <person name="John T."/>
            <person name="Oh Y."/>
            <person name="Young N."/>
            <person name="Fitzgerald M."/>
            <person name="Haas B.J."/>
            <person name="Zeng Q."/>
            <person name="Young S."/>
            <person name="Adiconis X."/>
            <person name="Fan L."/>
            <person name="Levin J.Z."/>
            <person name="Mitchell T.K."/>
            <person name="Okubara P.A."/>
            <person name="Farman M.L."/>
            <person name="Kohn L.M."/>
            <person name="Birren B."/>
            <person name="Ma L.-J."/>
            <person name="Dean R.A."/>
        </authorList>
    </citation>
    <scope>NUCLEOTIDE SEQUENCE</scope>
    <source>
        <strain evidence="9">R3-111a-1</strain>
    </source>
</reference>
<dbReference type="EC" id="1.2.1.3" evidence="3"/>
<comment type="similarity">
    <text evidence="1 6">Belongs to the aldehyde dehydrogenase family.</text>
</comment>
<keyword evidence="2 6" id="KW-0560">Oxidoreductase</keyword>
<dbReference type="eggNOG" id="KOG2450">
    <property type="taxonomic scope" value="Eukaryota"/>
</dbReference>
<dbReference type="Proteomes" id="UP000006039">
    <property type="component" value="Unassembled WGS sequence"/>
</dbReference>
<proteinExistence type="inferred from homology"/>
<evidence type="ECO:0000256" key="6">
    <source>
        <dbReference type="RuleBase" id="RU003345"/>
    </source>
</evidence>
<dbReference type="GeneID" id="20345007"/>
<evidence type="ECO:0000256" key="4">
    <source>
        <dbReference type="ARBA" id="ARBA00049194"/>
    </source>
</evidence>
<dbReference type="Gene3D" id="3.40.605.10">
    <property type="entry name" value="Aldehyde Dehydrogenase, Chain A, domain 1"/>
    <property type="match status" value="1"/>
</dbReference>
<dbReference type="Gene3D" id="3.40.309.10">
    <property type="entry name" value="Aldehyde Dehydrogenase, Chain A, domain 2"/>
    <property type="match status" value="1"/>
</dbReference>
<dbReference type="FunFam" id="3.40.605.10:FF:000001">
    <property type="entry name" value="Aldehyde dehydrogenase 1"/>
    <property type="match status" value="1"/>
</dbReference>
<sequence>MGAQSDNIVRPRMLIGGELLDSSSDKQTFDIFNPADVKTKVAVVPEATEDDTNRAVAAAKSAFPEWSETGAAVRGGYLKKLASLIRENISELARLDAISMGRPVSHYFDAEHAAVTLERFAEAWPMIQGQSSINTPGYVSMTLRQPFGVVAAILPWNAPLPLFVSKVAPALITGNTIVVKSSEKAPLAVAKVCELIVDAGFPAGVVNVISGHGQPSGALLAAHMDVRAISFTGSTNVGRRIQQAAASSNLKNVLLELGGKSPAIVFADADLQKAAADIALSIQFNSGQICIANSRAYVEKSAAGEFVELVKQALAAAKPGDPTDPSTTHGPQVDRVQYDAVMSYIESGKASGSLALGGNGSLDKDGGFFVEPTIFVSQPEDSKVVKNEIFGPVIVINTFEDEREALRNANDTEYGLWAAVYTRDISRALRVAKAIESGMVSINCTSPMSMPTDMPFGGYKASGQGREGVHQSIDAYCEVKTVVIKID</sequence>
<reference evidence="10" key="1">
    <citation type="submission" date="2010-07" db="EMBL/GenBank/DDBJ databases">
        <title>The genome sequence of Gaeumannomyces graminis var. tritici strain R3-111a-1.</title>
        <authorList>
            <consortium name="The Broad Institute Genome Sequencing Platform"/>
            <person name="Ma L.-J."/>
            <person name="Dead R."/>
            <person name="Young S."/>
            <person name="Zeng Q."/>
            <person name="Koehrsen M."/>
            <person name="Alvarado L."/>
            <person name="Berlin A."/>
            <person name="Chapman S.B."/>
            <person name="Chen Z."/>
            <person name="Freedman E."/>
            <person name="Gellesch M."/>
            <person name="Goldberg J."/>
            <person name="Griggs A."/>
            <person name="Gujja S."/>
            <person name="Heilman E.R."/>
            <person name="Heiman D."/>
            <person name="Hepburn T."/>
            <person name="Howarth C."/>
            <person name="Jen D."/>
            <person name="Larson L."/>
            <person name="Mehta T."/>
            <person name="Neiman D."/>
            <person name="Pearson M."/>
            <person name="Roberts A."/>
            <person name="Saif S."/>
            <person name="Shea T."/>
            <person name="Shenoy N."/>
            <person name="Sisk P."/>
            <person name="Stolte C."/>
            <person name="Sykes S."/>
            <person name="Walk T."/>
            <person name="White J."/>
            <person name="Yandava C."/>
            <person name="Haas B."/>
            <person name="Nusbaum C."/>
            <person name="Birren B."/>
        </authorList>
    </citation>
    <scope>NUCLEOTIDE SEQUENCE [LARGE SCALE GENOMIC DNA]</scope>
    <source>
        <strain evidence="10">R3-111a-1</strain>
    </source>
</reference>
<protein>
    <recommendedName>
        <fullName evidence="3">aldehyde dehydrogenase (NAD(+))</fullName>
        <ecNumber evidence="3">1.2.1.3</ecNumber>
    </recommendedName>
</protein>
<reference evidence="9" key="5">
    <citation type="submission" date="2018-04" db="UniProtKB">
        <authorList>
            <consortium name="EnsemblFungi"/>
        </authorList>
    </citation>
    <scope>IDENTIFICATION</scope>
    <source>
        <strain evidence="9">R3-111a-1</strain>
    </source>
</reference>
<dbReference type="EMBL" id="GL385396">
    <property type="protein sequence ID" value="EJT79465.1"/>
    <property type="molecule type" value="Genomic_DNA"/>
</dbReference>
<evidence type="ECO:0000313" key="10">
    <source>
        <dbReference type="Proteomes" id="UP000006039"/>
    </source>
</evidence>
<accession>J3NTF0</accession>
<evidence type="ECO:0000259" key="7">
    <source>
        <dbReference type="Pfam" id="PF00171"/>
    </source>
</evidence>
<dbReference type="FunFam" id="3.40.309.10:FF:000012">
    <property type="entry name" value="Betaine aldehyde dehydrogenase"/>
    <property type="match status" value="1"/>
</dbReference>
<dbReference type="InterPro" id="IPR029510">
    <property type="entry name" value="Ald_DH_CS_GLU"/>
</dbReference>
<dbReference type="InterPro" id="IPR016162">
    <property type="entry name" value="Ald_DH_N"/>
</dbReference>
<dbReference type="RefSeq" id="XP_009220610.1">
    <property type="nucleotide sequence ID" value="XM_009222346.1"/>
</dbReference>
<dbReference type="Pfam" id="PF00171">
    <property type="entry name" value="Aldedh"/>
    <property type="match status" value="1"/>
</dbReference>
<gene>
    <name evidence="9" type="primary">20345007</name>
    <name evidence="8" type="ORF">GGTG_04549</name>
</gene>
<evidence type="ECO:0000313" key="8">
    <source>
        <dbReference type="EMBL" id="EJT79465.1"/>
    </source>
</evidence>
<dbReference type="SUPFAM" id="SSF53720">
    <property type="entry name" value="ALDH-like"/>
    <property type="match status" value="1"/>
</dbReference>
<reference evidence="8" key="3">
    <citation type="submission" date="2010-09" db="EMBL/GenBank/DDBJ databases">
        <title>Annotation of Gaeumannomyces graminis var. tritici R3-111a-1.</title>
        <authorList>
            <consortium name="The Broad Institute Genome Sequencing Platform"/>
            <person name="Ma L.-J."/>
            <person name="Dead R."/>
            <person name="Young S.K."/>
            <person name="Zeng Q."/>
            <person name="Gargeya S."/>
            <person name="Fitzgerald M."/>
            <person name="Haas B."/>
            <person name="Abouelleil A."/>
            <person name="Alvarado L."/>
            <person name="Arachchi H.M."/>
            <person name="Berlin A."/>
            <person name="Brown A."/>
            <person name="Chapman S.B."/>
            <person name="Chen Z."/>
            <person name="Dunbar C."/>
            <person name="Freedman E."/>
            <person name="Gearin G."/>
            <person name="Gellesch M."/>
            <person name="Goldberg J."/>
            <person name="Griggs A."/>
            <person name="Gujja S."/>
            <person name="Heiman D."/>
            <person name="Howarth C."/>
            <person name="Larson L."/>
            <person name="Lui A."/>
            <person name="MacDonald P.J.P."/>
            <person name="Mehta T."/>
            <person name="Montmayeur A."/>
            <person name="Murphy C."/>
            <person name="Neiman D."/>
            <person name="Pearson M."/>
            <person name="Priest M."/>
            <person name="Roberts A."/>
            <person name="Saif S."/>
            <person name="Shea T."/>
            <person name="Shenoy N."/>
            <person name="Sisk P."/>
            <person name="Stolte C."/>
            <person name="Sykes S."/>
            <person name="Yandava C."/>
            <person name="Wortman J."/>
            <person name="Nusbaum C."/>
            <person name="Birren B."/>
        </authorList>
    </citation>
    <scope>NUCLEOTIDE SEQUENCE</scope>
    <source>
        <strain evidence="8">R3-111a-1</strain>
    </source>
</reference>
<dbReference type="STRING" id="644352.J3NTF0"/>
<evidence type="ECO:0000313" key="9">
    <source>
        <dbReference type="EnsemblFungi" id="EJT79465"/>
    </source>
</evidence>
<name>J3NTF0_GAET3</name>